<evidence type="ECO:0000256" key="1">
    <source>
        <dbReference type="ARBA" id="ARBA00004170"/>
    </source>
</evidence>
<evidence type="ECO:0000313" key="9">
    <source>
        <dbReference type="EMBL" id="OMJ23398.1"/>
    </source>
</evidence>
<dbReference type="PANTHER" id="PTHR23292:SF6">
    <property type="entry name" value="FI16602P1-RELATED"/>
    <property type="match status" value="1"/>
</dbReference>
<gene>
    <name evidence="9" type="ORF">AYI70_g2279</name>
</gene>
<feature type="region of interest" description="Disordered" evidence="6">
    <location>
        <begin position="75"/>
        <end position="96"/>
    </location>
</feature>
<dbReference type="STRING" id="133412.A0A1R1Y944"/>
<dbReference type="OrthoDB" id="2150538at2759"/>
<reference evidence="9 10" key="1">
    <citation type="submission" date="2017-01" db="EMBL/GenBank/DDBJ databases">
        <authorList>
            <person name="Mah S.A."/>
            <person name="Swanson W.J."/>
            <person name="Moy G.W."/>
            <person name="Vacquier V.D."/>
        </authorList>
    </citation>
    <scope>NUCLEOTIDE SEQUENCE [LARGE SCALE GENOMIC DNA]</scope>
    <source>
        <strain evidence="9 10">GSMNP</strain>
    </source>
</reference>
<organism evidence="9 10">
    <name type="scientific">Smittium culicis</name>
    <dbReference type="NCBI Taxonomy" id="133412"/>
    <lineage>
        <taxon>Eukaryota</taxon>
        <taxon>Fungi</taxon>
        <taxon>Fungi incertae sedis</taxon>
        <taxon>Zoopagomycota</taxon>
        <taxon>Kickxellomycotina</taxon>
        <taxon>Harpellomycetes</taxon>
        <taxon>Harpellales</taxon>
        <taxon>Legeriomycetaceae</taxon>
        <taxon>Smittium</taxon>
    </lineage>
</organism>
<name>A0A1R1Y944_9FUNG</name>
<dbReference type="EMBL" id="LSSN01000548">
    <property type="protein sequence ID" value="OMJ23398.1"/>
    <property type="molecule type" value="Genomic_DNA"/>
</dbReference>
<evidence type="ECO:0000256" key="7">
    <source>
        <dbReference type="SAM" id="Phobius"/>
    </source>
</evidence>
<comment type="similarity">
    <text evidence="2">Belongs to the CDIP1/LITAF family.</text>
</comment>
<evidence type="ECO:0000256" key="3">
    <source>
        <dbReference type="ARBA" id="ARBA00022723"/>
    </source>
</evidence>
<accession>A0A1R1Y944</accession>
<dbReference type="PROSITE" id="PS51837">
    <property type="entry name" value="LITAF"/>
    <property type="match status" value="1"/>
</dbReference>
<keyword evidence="3" id="KW-0479">Metal-binding</keyword>
<proteinExistence type="inferred from homology"/>
<feature type="transmembrane region" description="Helical" evidence="7">
    <location>
        <begin position="140"/>
        <end position="160"/>
    </location>
</feature>
<keyword evidence="10" id="KW-1185">Reference proteome</keyword>
<keyword evidence="7" id="KW-0812">Transmembrane</keyword>
<keyword evidence="5 7" id="KW-0472">Membrane</keyword>
<evidence type="ECO:0000259" key="8">
    <source>
        <dbReference type="PROSITE" id="PS51837"/>
    </source>
</evidence>
<dbReference type="GO" id="GO:0008270">
    <property type="term" value="F:zinc ion binding"/>
    <property type="evidence" value="ECO:0007669"/>
    <property type="project" value="TreeGrafter"/>
</dbReference>
<sequence length="172" mass="19090">MMTNNDTKDKNDFIKGNEHNSNENQAFTNYRNIQDANPQNINQDIARDSSGNYTYNNTPAIHNNHLAAPLPQYHQNQPEKADHGPSYGYPQGGNSGYASNPPINNVKFMKSPGIPINITCPGCKKFVLTSIKRKAGGKTLVAVLGVGLIFWPLMWVPLLMKSLKKKVHICPN</sequence>
<feature type="region of interest" description="Disordered" evidence="6">
    <location>
        <begin position="1"/>
        <end position="23"/>
    </location>
</feature>
<dbReference type="InterPro" id="IPR037519">
    <property type="entry name" value="LITAF_fam"/>
</dbReference>
<dbReference type="GO" id="GO:0016020">
    <property type="term" value="C:membrane"/>
    <property type="evidence" value="ECO:0007669"/>
    <property type="project" value="UniProtKB-SubCell"/>
</dbReference>
<evidence type="ECO:0000256" key="4">
    <source>
        <dbReference type="ARBA" id="ARBA00022833"/>
    </source>
</evidence>
<keyword evidence="4" id="KW-0862">Zinc</keyword>
<evidence type="ECO:0000256" key="6">
    <source>
        <dbReference type="SAM" id="MobiDB-lite"/>
    </source>
</evidence>
<comment type="caution">
    <text evidence="9">The sequence shown here is derived from an EMBL/GenBank/DDBJ whole genome shotgun (WGS) entry which is preliminary data.</text>
</comment>
<dbReference type="PANTHER" id="PTHR23292">
    <property type="entry name" value="LIPOPOLYSACCHARIDE-INDUCED TUMOR NECROSIS FACTOR-ALPHA FACTOR"/>
    <property type="match status" value="1"/>
</dbReference>
<feature type="non-terminal residue" evidence="9">
    <location>
        <position position="172"/>
    </location>
</feature>
<comment type="subcellular location">
    <subcellularLocation>
        <location evidence="1">Membrane</location>
        <topology evidence="1">Peripheral membrane protein</topology>
    </subcellularLocation>
</comment>
<feature type="compositionally biased region" description="Basic and acidic residues" evidence="6">
    <location>
        <begin position="1"/>
        <end position="21"/>
    </location>
</feature>
<dbReference type="Proteomes" id="UP000187283">
    <property type="component" value="Unassembled WGS sequence"/>
</dbReference>
<dbReference type="SMART" id="SM00714">
    <property type="entry name" value="LITAF"/>
    <property type="match status" value="1"/>
</dbReference>
<dbReference type="InterPro" id="IPR006629">
    <property type="entry name" value="LITAF"/>
</dbReference>
<evidence type="ECO:0000256" key="2">
    <source>
        <dbReference type="ARBA" id="ARBA00005975"/>
    </source>
</evidence>
<feature type="domain" description="LITAF" evidence="8">
    <location>
        <begin position="100"/>
        <end position="172"/>
    </location>
</feature>
<protein>
    <recommendedName>
        <fullName evidence="8">LITAF domain-containing protein</fullName>
    </recommendedName>
</protein>
<evidence type="ECO:0000256" key="5">
    <source>
        <dbReference type="ARBA" id="ARBA00023136"/>
    </source>
</evidence>
<evidence type="ECO:0000313" key="10">
    <source>
        <dbReference type="Proteomes" id="UP000187283"/>
    </source>
</evidence>
<dbReference type="AlphaFoldDB" id="A0A1R1Y944"/>
<dbReference type="Pfam" id="PF10601">
    <property type="entry name" value="zf-LITAF-like"/>
    <property type="match status" value="1"/>
</dbReference>
<keyword evidence="7" id="KW-1133">Transmembrane helix</keyword>